<organism evidence="6 7">
    <name type="scientific">Dispira parvispora</name>
    <dbReference type="NCBI Taxonomy" id="1520584"/>
    <lineage>
        <taxon>Eukaryota</taxon>
        <taxon>Fungi</taxon>
        <taxon>Fungi incertae sedis</taxon>
        <taxon>Zoopagomycota</taxon>
        <taxon>Kickxellomycotina</taxon>
        <taxon>Dimargaritomycetes</taxon>
        <taxon>Dimargaritales</taxon>
        <taxon>Dimargaritaceae</taxon>
        <taxon>Dispira</taxon>
    </lineage>
</organism>
<dbReference type="PANTHER" id="PTHR42862">
    <property type="entry name" value="DELTA-1-PYRROLINE-5-CARBOXYLATE DEHYDROGENASE 1, ISOFORM A-RELATED"/>
    <property type="match status" value="1"/>
</dbReference>
<dbReference type="Proteomes" id="UP001150925">
    <property type="component" value="Unassembled WGS sequence"/>
</dbReference>
<keyword evidence="2" id="KW-0520">NAD</keyword>
<dbReference type="InterPro" id="IPR016162">
    <property type="entry name" value="Ald_DH_N"/>
</dbReference>
<dbReference type="Pfam" id="PF00171">
    <property type="entry name" value="Aldedh"/>
    <property type="match status" value="1"/>
</dbReference>
<accession>A0A9W8ALN5</accession>
<keyword evidence="7" id="KW-1185">Reference proteome</keyword>
<feature type="non-terminal residue" evidence="6">
    <location>
        <position position="320"/>
    </location>
</feature>
<evidence type="ECO:0000313" key="6">
    <source>
        <dbReference type="EMBL" id="KAJ1959956.1"/>
    </source>
</evidence>
<dbReference type="Gene3D" id="3.40.605.10">
    <property type="entry name" value="Aldehyde Dehydrogenase, Chain A, domain 1"/>
    <property type="match status" value="1"/>
</dbReference>
<reference evidence="6" key="1">
    <citation type="submission" date="2022-07" db="EMBL/GenBank/DDBJ databases">
        <title>Phylogenomic reconstructions and comparative analyses of Kickxellomycotina fungi.</title>
        <authorList>
            <person name="Reynolds N.K."/>
            <person name="Stajich J.E."/>
            <person name="Barry K."/>
            <person name="Grigoriev I.V."/>
            <person name="Crous P."/>
            <person name="Smith M.E."/>
        </authorList>
    </citation>
    <scope>NUCLEOTIDE SEQUENCE</scope>
    <source>
        <strain evidence="6">RSA 1196</strain>
    </source>
</reference>
<comment type="caution">
    <text evidence="6">The sequence shown here is derived from an EMBL/GenBank/DDBJ whole genome shotgun (WGS) entry which is preliminary data.</text>
</comment>
<protein>
    <submittedName>
        <fullName evidence="6">1-pyrroline-5-carboxylate dehydrogenase</fullName>
        <ecNumber evidence="6">1.2.1.88</ecNumber>
    </submittedName>
</protein>
<keyword evidence="1 4" id="KW-0560">Oxidoreductase</keyword>
<proteinExistence type="inferred from homology"/>
<evidence type="ECO:0000256" key="3">
    <source>
        <dbReference type="PROSITE-ProRule" id="PRU10007"/>
    </source>
</evidence>
<dbReference type="InterPro" id="IPR050485">
    <property type="entry name" value="Proline_metab_enzyme"/>
</dbReference>
<gene>
    <name evidence="6" type="primary">PUT2</name>
    <name evidence="6" type="ORF">IWQ62_004409</name>
</gene>
<feature type="active site" evidence="3">
    <location>
        <position position="301"/>
    </location>
</feature>
<evidence type="ECO:0000259" key="5">
    <source>
        <dbReference type="Pfam" id="PF00171"/>
    </source>
</evidence>
<dbReference type="EMBL" id="JANBPY010001459">
    <property type="protein sequence ID" value="KAJ1959956.1"/>
    <property type="molecule type" value="Genomic_DNA"/>
</dbReference>
<feature type="domain" description="Aldehyde dehydrogenase" evidence="5">
    <location>
        <begin position="70"/>
        <end position="320"/>
    </location>
</feature>
<dbReference type="InterPro" id="IPR016161">
    <property type="entry name" value="Ald_DH/histidinol_DH"/>
</dbReference>
<dbReference type="InterPro" id="IPR015590">
    <property type="entry name" value="Aldehyde_DH_dom"/>
</dbReference>
<dbReference type="AlphaFoldDB" id="A0A9W8ALN5"/>
<evidence type="ECO:0000256" key="1">
    <source>
        <dbReference type="ARBA" id="ARBA00023002"/>
    </source>
</evidence>
<dbReference type="PANTHER" id="PTHR42862:SF1">
    <property type="entry name" value="DELTA-1-PYRROLINE-5-CARBOXYLATE DEHYDROGENASE 2, ISOFORM A-RELATED"/>
    <property type="match status" value="1"/>
</dbReference>
<dbReference type="InterPro" id="IPR016163">
    <property type="entry name" value="Ald_DH_C"/>
</dbReference>
<dbReference type="EC" id="1.2.1.88" evidence="6"/>
<name>A0A9W8ALN5_9FUNG</name>
<evidence type="ECO:0000256" key="4">
    <source>
        <dbReference type="RuleBase" id="RU003345"/>
    </source>
</evidence>
<dbReference type="InterPro" id="IPR029510">
    <property type="entry name" value="Ald_DH_CS_GLU"/>
</dbReference>
<dbReference type="OrthoDB" id="5322683at2759"/>
<dbReference type="SUPFAM" id="SSF53720">
    <property type="entry name" value="ALDH-like"/>
    <property type="match status" value="1"/>
</dbReference>
<evidence type="ECO:0000313" key="7">
    <source>
        <dbReference type="Proteomes" id="UP001150925"/>
    </source>
</evidence>
<evidence type="ECO:0000256" key="2">
    <source>
        <dbReference type="ARBA" id="ARBA00023027"/>
    </source>
</evidence>
<dbReference type="GO" id="GO:0005759">
    <property type="term" value="C:mitochondrial matrix"/>
    <property type="evidence" value="ECO:0007669"/>
    <property type="project" value="TreeGrafter"/>
</dbReference>
<dbReference type="GO" id="GO:0003842">
    <property type="term" value="F:L-glutamate gamma-semialdehyde dehydrogenase activity"/>
    <property type="evidence" value="ECO:0007669"/>
    <property type="project" value="UniProtKB-EC"/>
</dbReference>
<dbReference type="PROSITE" id="PS00687">
    <property type="entry name" value="ALDEHYDE_DEHYDR_GLU"/>
    <property type="match status" value="1"/>
</dbReference>
<comment type="similarity">
    <text evidence="4">Belongs to the aldehyde dehydrogenase family.</text>
</comment>
<dbReference type="Gene3D" id="3.40.309.10">
    <property type="entry name" value="Aldehyde Dehydrogenase, Chain A, domain 2"/>
    <property type="match status" value="1"/>
</dbReference>
<sequence length="320" mass="34901">MSSFAVPQVSSVQLPKVTNEPTLSYAPGSAERAKLAAALKEVRANAPYDVPLVINGQEIRSGTVEEQKMPGEHNQVLCRYHTADPKLVAQAIDGALAAKDAWESMPVYDRLAVMMRAAELISTKYRYKVMAAAMLGQGKNAWQAEIDAAAETCDFLRFNCKFAQDIYAIQPPENTQGSWNHVEYRPLEGFVFAVSPFNFTAIGANLCAAPALMGNVVVWKPAPNATLSNYFIYQILVEAGLPAGVIQFVSGPAAEMAQQVFAHPEFACLHFTGSTSVFKGLWKSIAENLDKYRSYPRIVGESGGKNFHLIHPTADIRNAA</sequence>
<dbReference type="GO" id="GO:0010133">
    <property type="term" value="P:L-proline catabolic process to L-glutamate"/>
    <property type="evidence" value="ECO:0007669"/>
    <property type="project" value="TreeGrafter"/>
</dbReference>
<dbReference type="FunFam" id="3.40.605.10:FF:000006">
    <property type="entry name" value="1-pyrroline-5-carboxylate dehydrogenase"/>
    <property type="match status" value="1"/>
</dbReference>